<keyword evidence="4 5" id="KW-0663">Pyridoxal phosphate</keyword>
<keyword evidence="2 6" id="KW-0032">Aminotransferase</keyword>
<evidence type="ECO:0000313" key="6">
    <source>
        <dbReference type="EMBL" id="TDD11062.1"/>
    </source>
</evidence>
<dbReference type="AlphaFoldDB" id="A0A4R4VY75"/>
<accession>A0A4R4VY75</accession>
<keyword evidence="7" id="KW-1185">Reference proteome</keyword>
<evidence type="ECO:0000256" key="2">
    <source>
        <dbReference type="ARBA" id="ARBA00022576"/>
    </source>
</evidence>
<proteinExistence type="inferred from homology"/>
<dbReference type="Gene3D" id="3.90.1150.10">
    <property type="entry name" value="Aspartate Aminotransferase, domain 1"/>
    <property type="match status" value="1"/>
</dbReference>
<dbReference type="GO" id="GO:0042802">
    <property type="term" value="F:identical protein binding"/>
    <property type="evidence" value="ECO:0007669"/>
    <property type="project" value="TreeGrafter"/>
</dbReference>
<comment type="similarity">
    <text evidence="5">Belongs to the class-III pyridoxal-phosphate-dependent aminotransferase family.</text>
</comment>
<dbReference type="EMBL" id="SMKO01000010">
    <property type="protein sequence ID" value="TDD11062.1"/>
    <property type="molecule type" value="Genomic_DNA"/>
</dbReference>
<dbReference type="Proteomes" id="UP000295258">
    <property type="component" value="Unassembled WGS sequence"/>
</dbReference>
<dbReference type="InterPro" id="IPR050103">
    <property type="entry name" value="Class-III_PLP-dep_AT"/>
</dbReference>
<dbReference type="CDD" id="cd00610">
    <property type="entry name" value="OAT_like"/>
    <property type="match status" value="1"/>
</dbReference>
<comment type="caution">
    <text evidence="6">The sequence shown here is derived from an EMBL/GenBank/DDBJ whole genome shotgun (WGS) entry which is preliminary data.</text>
</comment>
<evidence type="ECO:0000256" key="4">
    <source>
        <dbReference type="ARBA" id="ARBA00022898"/>
    </source>
</evidence>
<evidence type="ECO:0000256" key="1">
    <source>
        <dbReference type="ARBA" id="ARBA00001933"/>
    </source>
</evidence>
<dbReference type="Pfam" id="PF00202">
    <property type="entry name" value="Aminotran_3"/>
    <property type="match status" value="1"/>
</dbReference>
<dbReference type="GO" id="GO:0008483">
    <property type="term" value="F:transaminase activity"/>
    <property type="evidence" value="ECO:0007669"/>
    <property type="project" value="UniProtKB-KW"/>
</dbReference>
<comment type="cofactor">
    <cofactor evidence="1">
        <name>pyridoxal 5'-phosphate</name>
        <dbReference type="ChEBI" id="CHEBI:597326"/>
    </cofactor>
</comment>
<dbReference type="PANTHER" id="PTHR11986:SF79">
    <property type="entry name" value="ACETYLORNITHINE AMINOTRANSFERASE, MITOCHONDRIAL"/>
    <property type="match status" value="1"/>
</dbReference>
<dbReference type="Gene3D" id="3.40.640.10">
    <property type="entry name" value="Type I PLP-dependent aspartate aminotransferase-like (Major domain)"/>
    <property type="match status" value="1"/>
</dbReference>
<sequence>MRGPRHRVVRVCPLARPIAAYVPSGQSARWSTHTWKGLEMAMGLTSERGRSEAHWAAEQRVIGPGLQAVMLWSKLCVEHAEGAMLTDADGHEIVDFQGAGGVNSIGHSHPRYVAALAAQLTGTPAGAFGSPARLDMVNALRRVLSAPLDRIQLYSGGTEAVEAALRLAKSVTGKHEFLSFWGGFHGKTMGSLALTSGARAGLGPLPAGSFSAPYANCYRCPLKLKSPSCGFACVDLARDVIKRESTGAFAAIVVEPVQGRSGNVVPPDGYLAALKEVAEEFDALLIADEMMTGFGRTGAPMAYQHDDVTPDIVTVGKGMGGGYPVTGVISTAVHMSAAPFSDPSASSSSFGAFPMACRAVAATTDVLVDEDLAEHARKIGAELLELLRPLADEAPLVGDVRGLGLAIGIELVADKATKEPVSGQVLRETFLALLRAGVLVMTGGNTLRLYPPLNVDADLAREAAGVIRETLTGGSR</sequence>
<evidence type="ECO:0000313" key="7">
    <source>
        <dbReference type="Proteomes" id="UP000295258"/>
    </source>
</evidence>
<name>A0A4R4VY75_9ACTN</name>
<dbReference type="InterPro" id="IPR015424">
    <property type="entry name" value="PyrdxlP-dep_Trfase"/>
</dbReference>
<dbReference type="PANTHER" id="PTHR11986">
    <property type="entry name" value="AMINOTRANSFERASE CLASS III"/>
    <property type="match status" value="1"/>
</dbReference>
<dbReference type="SUPFAM" id="SSF53383">
    <property type="entry name" value="PLP-dependent transferases"/>
    <property type="match status" value="1"/>
</dbReference>
<dbReference type="InterPro" id="IPR005814">
    <property type="entry name" value="Aminotrans_3"/>
</dbReference>
<evidence type="ECO:0000256" key="5">
    <source>
        <dbReference type="RuleBase" id="RU003560"/>
    </source>
</evidence>
<dbReference type="GO" id="GO:0030170">
    <property type="term" value="F:pyridoxal phosphate binding"/>
    <property type="evidence" value="ECO:0007669"/>
    <property type="project" value="InterPro"/>
</dbReference>
<dbReference type="InterPro" id="IPR015422">
    <property type="entry name" value="PyrdxlP-dep_Trfase_small"/>
</dbReference>
<reference evidence="6 7" key="1">
    <citation type="submission" date="2019-03" db="EMBL/GenBank/DDBJ databases">
        <title>Draft genome sequences of novel Actinobacteria.</title>
        <authorList>
            <person name="Sahin N."/>
            <person name="Ay H."/>
            <person name="Saygin H."/>
        </authorList>
    </citation>
    <scope>NUCLEOTIDE SEQUENCE [LARGE SCALE GENOMIC DNA]</scope>
    <source>
        <strain evidence="6 7">KC310</strain>
    </source>
</reference>
<organism evidence="6 7">
    <name type="scientific">Nonomuraea deserti</name>
    <dbReference type="NCBI Taxonomy" id="1848322"/>
    <lineage>
        <taxon>Bacteria</taxon>
        <taxon>Bacillati</taxon>
        <taxon>Actinomycetota</taxon>
        <taxon>Actinomycetes</taxon>
        <taxon>Streptosporangiales</taxon>
        <taxon>Streptosporangiaceae</taxon>
        <taxon>Nonomuraea</taxon>
    </lineage>
</organism>
<protein>
    <submittedName>
        <fullName evidence="6">Aspartate aminotransferase family protein</fullName>
    </submittedName>
</protein>
<keyword evidence="3 6" id="KW-0808">Transferase</keyword>
<evidence type="ECO:0000256" key="3">
    <source>
        <dbReference type="ARBA" id="ARBA00022679"/>
    </source>
</evidence>
<gene>
    <name evidence="6" type="ORF">E1292_06780</name>
</gene>
<dbReference type="InterPro" id="IPR015421">
    <property type="entry name" value="PyrdxlP-dep_Trfase_major"/>
</dbReference>